<dbReference type="InterPro" id="IPR028944">
    <property type="entry name" value="PRTase_ComF-like"/>
</dbReference>
<name>A0ABS7ZBH2_9MICO</name>
<dbReference type="SUPFAM" id="SSF53271">
    <property type="entry name" value="PRTase-like"/>
    <property type="match status" value="1"/>
</dbReference>
<dbReference type="Proteomes" id="UP001319870">
    <property type="component" value="Unassembled WGS sequence"/>
</dbReference>
<dbReference type="InterPro" id="IPR029057">
    <property type="entry name" value="PRTase-like"/>
</dbReference>
<dbReference type="RefSeq" id="WP_225563547.1">
    <property type="nucleotide sequence ID" value="NZ_JAIXCQ010000001.1"/>
</dbReference>
<protein>
    <submittedName>
        <fullName evidence="1">Phosphoribosyltransferase family protein</fullName>
    </submittedName>
</protein>
<dbReference type="Pfam" id="PF15610">
    <property type="entry name" value="PRTase_3"/>
    <property type="match status" value="1"/>
</dbReference>
<dbReference type="GO" id="GO:0016757">
    <property type="term" value="F:glycosyltransferase activity"/>
    <property type="evidence" value="ECO:0007669"/>
    <property type="project" value="UniProtKB-KW"/>
</dbReference>
<evidence type="ECO:0000313" key="1">
    <source>
        <dbReference type="EMBL" id="MCA5891822.1"/>
    </source>
</evidence>
<evidence type="ECO:0000313" key="2">
    <source>
        <dbReference type="Proteomes" id="UP001319870"/>
    </source>
</evidence>
<organism evidence="1 2">
    <name type="scientific">Isoptericola luteus</name>
    <dbReference type="NCBI Taxonomy" id="2879484"/>
    <lineage>
        <taxon>Bacteria</taxon>
        <taxon>Bacillati</taxon>
        <taxon>Actinomycetota</taxon>
        <taxon>Actinomycetes</taxon>
        <taxon>Micrococcales</taxon>
        <taxon>Promicromonosporaceae</taxon>
        <taxon>Isoptericola</taxon>
    </lineage>
</organism>
<gene>
    <name evidence="1" type="ORF">LEP48_00465</name>
</gene>
<keyword evidence="1" id="KW-0808">Transferase</keyword>
<keyword evidence="1" id="KW-0328">Glycosyltransferase</keyword>
<proteinExistence type="predicted"/>
<dbReference type="EMBL" id="JAIXCQ010000001">
    <property type="protein sequence ID" value="MCA5891822.1"/>
    <property type="molecule type" value="Genomic_DNA"/>
</dbReference>
<reference evidence="1 2" key="1">
    <citation type="submission" date="2021-09" db="EMBL/GenBank/DDBJ databases">
        <title>Isoptericola luteus sp. nov., a novel bacterium isolated from Harbin, the capital city of Heilongjiang province.</title>
        <authorList>
            <person name="Li J."/>
        </authorList>
    </citation>
    <scope>NUCLEOTIDE SEQUENCE [LARGE SCALE GENOMIC DNA]</scope>
    <source>
        <strain evidence="1 2">NEAU-Y5</strain>
    </source>
</reference>
<sequence>MTATELRSPAASQVTTTRVATHRLTRAEDLTGQRPVSGGAARTTRGLDLDAYSRMKHGDLRAVGQLAAPLACALVDQVPSLVTDGPVPVLPIAYKAVRPACWFLARAVLDVLDRERSDAGLAPGRIVRVAKGSVTTTDYATSSAAARSAELDRIAFRLDEDVDGTQLVVVDDVRVTGAAEATILRALATSRPARVVLGYLAVVDGALATDPAVEARLNHGTVRSCADMAGAVERGEFALTIRFLKRLLQTDRADRAAFLAVCPPTLLHEILDGAAATGEEFCATFAAPLADVAEGLRSGAGAEGAR</sequence>
<comment type="caution">
    <text evidence="1">The sequence shown here is derived from an EMBL/GenBank/DDBJ whole genome shotgun (WGS) entry which is preliminary data.</text>
</comment>
<accession>A0ABS7ZBH2</accession>
<keyword evidence="2" id="KW-1185">Reference proteome</keyword>